<feature type="domain" description="MyTH4" evidence="9">
    <location>
        <begin position="1749"/>
        <end position="1904"/>
    </location>
</feature>
<evidence type="ECO:0000256" key="5">
    <source>
        <dbReference type="PROSITE-ProRule" id="PRU00782"/>
    </source>
</evidence>
<dbReference type="PANTHER" id="PTHR46049">
    <property type="entry name" value="AGAP003327-PA"/>
    <property type="match status" value="1"/>
</dbReference>
<dbReference type="Gene3D" id="2.30.29.30">
    <property type="entry name" value="Pleckstrin-homology domain (PH domain)/Phosphotyrosine-binding domain (PTB)"/>
    <property type="match status" value="1"/>
</dbReference>
<dbReference type="InterPro" id="IPR019749">
    <property type="entry name" value="Band_41_domain"/>
</dbReference>
<dbReference type="Gene3D" id="3.40.850.10">
    <property type="entry name" value="Kinesin motor domain"/>
    <property type="match status" value="1"/>
</dbReference>
<feature type="domain" description="FERM" evidence="7">
    <location>
        <begin position="1371"/>
        <end position="1673"/>
    </location>
</feature>
<dbReference type="Gene3D" id="1.20.58.530">
    <property type="match status" value="1"/>
</dbReference>
<dbReference type="Gene3D" id="1.10.10.820">
    <property type="match status" value="1"/>
</dbReference>
<evidence type="ECO:0000259" key="7">
    <source>
        <dbReference type="PROSITE" id="PS50057"/>
    </source>
</evidence>
<dbReference type="InterPro" id="IPR036961">
    <property type="entry name" value="Kinesin_motor_dom_sf"/>
</dbReference>
<evidence type="ECO:0000259" key="8">
    <source>
        <dbReference type="PROSITE" id="PS50200"/>
    </source>
</evidence>
<feature type="domain" description="Myosin motor" evidence="10">
    <location>
        <begin position="16"/>
        <end position="710"/>
    </location>
</feature>
<dbReference type="Gene3D" id="1.25.40.530">
    <property type="entry name" value="MyTH4 domain"/>
    <property type="match status" value="2"/>
</dbReference>
<comment type="similarity">
    <text evidence="5">Belongs to the TRAFAC class myosin-kinesin ATPase superfamily. Myosin family.</text>
</comment>
<keyword evidence="2 5" id="KW-0067">ATP-binding</keyword>
<dbReference type="CDD" id="cd23767">
    <property type="entry name" value="IQCD"/>
    <property type="match status" value="1"/>
</dbReference>
<dbReference type="InterPro" id="IPR000299">
    <property type="entry name" value="FERM_domain"/>
</dbReference>
<evidence type="ECO:0000256" key="1">
    <source>
        <dbReference type="ARBA" id="ARBA00022741"/>
    </source>
</evidence>
<dbReference type="InterPro" id="IPR014352">
    <property type="entry name" value="FERM/acyl-CoA-bd_prot_sf"/>
</dbReference>
<feature type="compositionally biased region" description="Basic and acidic residues" evidence="6">
    <location>
        <begin position="937"/>
        <end position="948"/>
    </location>
</feature>
<feature type="region of interest" description="Actin-binding" evidence="5">
    <location>
        <begin position="587"/>
        <end position="609"/>
    </location>
</feature>
<proteinExistence type="inferred from homology"/>
<dbReference type="PROSITE" id="PS51456">
    <property type="entry name" value="MYOSIN_MOTOR"/>
    <property type="match status" value="1"/>
</dbReference>
<dbReference type="InterPro" id="IPR029071">
    <property type="entry name" value="Ubiquitin-like_domsf"/>
</dbReference>
<keyword evidence="5" id="KW-0009">Actin-binding</keyword>
<dbReference type="SUPFAM" id="SSF54236">
    <property type="entry name" value="Ubiquitin-like"/>
    <property type="match status" value="1"/>
</dbReference>
<dbReference type="SUPFAM" id="SSF47031">
    <property type="entry name" value="Second domain of FERM"/>
    <property type="match status" value="1"/>
</dbReference>
<feature type="compositionally biased region" description="Low complexity" evidence="6">
    <location>
        <begin position="965"/>
        <end position="979"/>
    </location>
</feature>
<dbReference type="InterPro" id="IPR000159">
    <property type="entry name" value="RA_dom"/>
</dbReference>
<dbReference type="InterPro" id="IPR038185">
    <property type="entry name" value="MyTH4_dom_sf"/>
</dbReference>
<dbReference type="Gene3D" id="1.20.80.10">
    <property type="match status" value="1"/>
</dbReference>
<protein>
    <submittedName>
        <fullName evidence="12">Unconventional myosin-VIIa-like</fullName>
    </submittedName>
</protein>
<feature type="region of interest" description="Disordered" evidence="6">
    <location>
        <begin position="1048"/>
        <end position="1078"/>
    </location>
</feature>
<evidence type="ECO:0000259" key="10">
    <source>
        <dbReference type="PROSITE" id="PS51456"/>
    </source>
</evidence>
<feature type="domain" description="MyTH4" evidence="9">
    <location>
        <begin position="1219"/>
        <end position="1366"/>
    </location>
</feature>
<dbReference type="PROSITE" id="PS50200">
    <property type="entry name" value="RA"/>
    <property type="match status" value="1"/>
</dbReference>
<dbReference type="PANTHER" id="PTHR46049:SF5">
    <property type="entry name" value="PLECKSTRIN HOMOLOGY DOMAIN-CONTAINING FAMILY H MEMBER 3"/>
    <property type="match status" value="1"/>
</dbReference>
<dbReference type="PROSITE" id="PS50057">
    <property type="entry name" value="FERM_3"/>
    <property type="match status" value="1"/>
</dbReference>
<dbReference type="InterPro" id="IPR051724">
    <property type="entry name" value="Actin_motor_Myosin"/>
</dbReference>
<dbReference type="SMART" id="SM00139">
    <property type="entry name" value="MyTH4"/>
    <property type="match status" value="2"/>
</dbReference>
<feature type="binding site" evidence="5">
    <location>
        <begin position="109"/>
        <end position="116"/>
    </location>
    <ligand>
        <name>ATP</name>
        <dbReference type="ChEBI" id="CHEBI:30616"/>
    </ligand>
</feature>
<dbReference type="InterPro" id="IPR035963">
    <property type="entry name" value="FERM_2"/>
</dbReference>
<evidence type="ECO:0000256" key="2">
    <source>
        <dbReference type="ARBA" id="ARBA00022840"/>
    </source>
</evidence>
<feature type="domain" description="Ras-associating" evidence="8">
    <location>
        <begin position="1379"/>
        <end position="1456"/>
    </location>
</feature>
<keyword evidence="4 5" id="KW-0505">Motor protein</keyword>
<dbReference type="Gene3D" id="3.10.20.90">
    <property type="entry name" value="Phosphatidylinositol 3-kinase Catalytic Subunit, Chain A, domain 1"/>
    <property type="match status" value="1"/>
</dbReference>
<dbReference type="SUPFAM" id="SSF50729">
    <property type="entry name" value="PH domain-like"/>
    <property type="match status" value="1"/>
</dbReference>
<evidence type="ECO:0000256" key="4">
    <source>
        <dbReference type="ARBA" id="ARBA00023175"/>
    </source>
</evidence>
<dbReference type="Pfam" id="PF00373">
    <property type="entry name" value="FERM_M"/>
    <property type="match status" value="1"/>
</dbReference>
<evidence type="ECO:0000256" key="6">
    <source>
        <dbReference type="SAM" id="MobiDB-lite"/>
    </source>
</evidence>
<dbReference type="Gene3D" id="1.20.5.190">
    <property type="match status" value="1"/>
</dbReference>
<dbReference type="Gene3D" id="6.20.240.20">
    <property type="match status" value="1"/>
</dbReference>
<dbReference type="Gene3D" id="1.20.120.720">
    <property type="entry name" value="Myosin VI head, motor domain, U50 subdomain"/>
    <property type="match status" value="1"/>
</dbReference>
<reference evidence="12" key="1">
    <citation type="submission" date="2025-08" db="UniProtKB">
        <authorList>
            <consortium name="RefSeq"/>
        </authorList>
    </citation>
    <scope>IDENTIFICATION</scope>
</reference>
<keyword evidence="11" id="KW-1185">Reference proteome</keyword>
<dbReference type="InterPro" id="IPR001609">
    <property type="entry name" value="Myosin_head_motor_dom-like"/>
</dbReference>
<dbReference type="SMART" id="SM00242">
    <property type="entry name" value="MYSc"/>
    <property type="match status" value="1"/>
</dbReference>
<evidence type="ECO:0000313" key="12">
    <source>
        <dbReference type="RefSeq" id="XP_014662734.1"/>
    </source>
</evidence>
<dbReference type="GeneID" id="106805594"/>
<dbReference type="SUPFAM" id="SSF52540">
    <property type="entry name" value="P-loop containing nucleoside triphosphate hydrolases"/>
    <property type="match status" value="1"/>
</dbReference>
<dbReference type="Pfam" id="PF00784">
    <property type="entry name" value="MyTH4"/>
    <property type="match status" value="2"/>
</dbReference>
<feature type="region of interest" description="Disordered" evidence="6">
    <location>
        <begin position="934"/>
        <end position="1001"/>
    </location>
</feature>
<dbReference type="RefSeq" id="XP_014662734.1">
    <property type="nucleotide sequence ID" value="XM_014807248.1"/>
</dbReference>
<dbReference type="InterPro" id="IPR027417">
    <property type="entry name" value="P-loop_NTPase"/>
</dbReference>
<gene>
    <name evidence="12" type="primary">LOC106805594</name>
</gene>
<evidence type="ECO:0000256" key="3">
    <source>
        <dbReference type="ARBA" id="ARBA00023123"/>
    </source>
</evidence>
<feature type="compositionally biased region" description="Low complexity" evidence="6">
    <location>
        <begin position="1053"/>
        <end position="1065"/>
    </location>
</feature>
<feature type="compositionally biased region" description="Basic and acidic residues" evidence="6">
    <location>
        <begin position="982"/>
        <end position="993"/>
    </location>
</feature>
<dbReference type="Proteomes" id="UP000695022">
    <property type="component" value="Unplaced"/>
</dbReference>
<dbReference type="InterPro" id="IPR011993">
    <property type="entry name" value="PH-like_dom_sf"/>
</dbReference>
<accession>A0ABM1DS13</accession>
<evidence type="ECO:0000313" key="11">
    <source>
        <dbReference type="Proteomes" id="UP000695022"/>
    </source>
</evidence>
<dbReference type="PRINTS" id="PR00193">
    <property type="entry name" value="MYOSINHEAVY"/>
</dbReference>
<dbReference type="SMART" id="SM00314">
    <property type="entry name" value="RA"/>
    <property type="match status" value="1"/>
</dbReference>
<dbReference type="InterPro" id="IPR019748">
    <property type="entry name" value="FERM_central"/>
</dbReference>
<evidence type="ECO:0000259" key="9">
    <source>
        <dbReference type="PROSITE" id="PS51016"/>
    </source>
</evidence>
<dbReference type="SMART" id="SM00295">
    <property type="entry name" value="B41"/>
    <property type="match status" value="1"/>
</dbReference>
<sequence>MDVMDDRRQQGARPEDGVPDMTVISDIDEIAINTNLKVRYQNDKIYTYTGTVLVAVNPYKDIGIYEPDVVESYIGYKLGELEPHIFAVTETAYQDMCRSARSQSFIISGESGAGKTETTKFILQYLCSVTGVVASWTEQQILEANTILESFGNAKTVRNDNSSRFGKFMQVCFDSKFHISGCVVQDYLLEQSRIAFQCPDERNYHVLYQLVSAAEANQELADQFMLGAASSYTYLSQSGCAEIAGVDDVRRFDELRLAMSVVRIPNEMSDGIFGVLSAILWLGNLCFQELEDDTERCRLSEEALNVLQTVAYLLGLEMEPLEHLLLTRQINVRGNITDIPLKLSEARENRHAMAKALYSRTFAWIINSINTCMTPGSSKDYILGVLDIFGFEDFAMNSFEQLCINYANEKLQQYFNYHVFALEQETYAAEEIEFSHINFIDNTACLELIEKSPTCILKILAEECRFPKGTDETYIIKQHHEFNSHANYIKGEDRRRWADEFGVRHYAGEVTYNVKGFLEKNKDVQQASFFYLMEKSSNGFVKELPDFQDLMGVMMSHVGTLTKRQSSLARSAAKGKPTVADMFKLQLNSLVESLKQTNPWYVRCVKPNEKKVGDNYDDDFVLRQLRYTGMMDIVRIRKQGFPIHVSYDEFLVKYHMLNKSSISGSQSLDDRDAVTAILEKFNLAKTEWQLGKTKVFLRHQANEPLEDARQDMVHLAAISIQKLWQGFNCRRDYRKKKAACIMVQQAFRAKRQRMTFLRTVRAVVTIQVSPFKACSTLHHFRLGDLYLAMEAEVASMVQYVGDMNKNVPWEMSPVLSPKSLKPSDSRLVQDQLSAMVQVTEELTSKFTQDTASHVTSLDEMFRFLGAESDDTMEMSYASADSGLVSIEEINVGSKETEDTPEDISAAFSEAMAKISFAADFLTEFAIEDDTSITAEAASEKPETQKDTADESPPARLHATNRDSALGGSVTSESGSTGLSPPEQKRKQTRETKGKVVQPTASLDEVEAMLQFAAGGMEGEMQVAKKPKPLPKPKKPLVAEKPSLPKKTVVMKTPSSDSGKPVSVSSMEPEVEQQPTMRPKHKFISRQLSMEGGRGSTMSMIVSRPLSTCSSPGVSLTRSMSYQTLWKKTARDAHRKNRVSKLLQEWKLGQTEVEYFNKIMATLAAKEKAKEDEKFYNLLEFANENFNEHPVTVARSGRMSLRKGSSNVAPMSKSDMIMYLDQPHIMTSHINLYDPAVVIMAITTFKEIWKYMHGEVKQDDNAVVRHIVARCIENEALRDEVYCQLMRQTNGCPSQDALLRGWEMMTFCASCFSPSKSLSKYLISYLKKHCNVEALSKYAKTSLRHLRVARITPRKMPPSDTEIKALRGFGLIVCRLRFLDGMSKAVDIQSYDCAETVVKSVSERIGLKSTDGWALYECVGHQERFMRSREYISDIIAKWESGPKKDHGDFLVKKRLFKLPKEMPQDPIEYSLLYAQAVHSVVKLDEFGVSEVTAVQLAGLHCQILLGEPYDNKLDRYDEIGQFLPERITAGKPKQDWRSVLAEAHKEYGSGKPTLVAKVWYLTCVKQFPLYGSTLFPVTYKGAWSHNSDLCLAVHADGVMFVDQRSKDIWYQYRYEEFESISLVPSEDCINFELNAEVADVQKSFTFQTPDKEDVSALIASYSPAHASWLKTGRHVSRKLVRGKERERLQEELIKCRQALVEKGLLRKPNYDSGSTFMSTLRKFRKGGAKLKDEDEAKIFKAYNKEYWSFSKAPITHSLSVMNEEAVASKLFSSILMFSGLQKSGGLGSVSDTFDLIQNVMRECLASVDLRNELFMQLIKQTTDHPEPNSKVNVTHWQLLAVACSVMAPPDKLILSYLQSHLKKCAADHASEEGQHAYFCQKCLAKSIDLKRKWPPSTREIAALLERVK</sequence>
<dbReference type="PROSITE" id="PS50096">
    <property type="entry name" value="IQ"/>
    <property type="match status" value="1"/>
</dbReference>
<dbReference type="PROSITE" id="PS51016">
    <property type="entry name" value="MYTH4"/>
    <property type="match status" value="2"/>
</dbReference>
<dbReference type="Pfam" id="PF00063">
    <property type="entry name" value="Myosin_head"/>
    <property type="match status" value="1"/>
</dbReference>
<name>A0ABM1DS13_PRICU</name>
<keyword evidence="3 5" id="KW-0518">Myosin</keyword>
<keyword evidence="1 5" id="KW-0547">Nucleotide-binding</keyword>
<dbReference type="InterPro" id="IPR000857">
    <property type="entry name" value="MyTH4_dom"/>
</dbReference>
<organism evidence="11 12">
    <name type="scientific">Priapulus caudatus</name>
    <name type="common">Priapulid worm</name>
    <dbReference type="NCBI Taxonomy" id="37621"/>
    <lineage>
        <taxon>Eukaryota</taxon>
        <taxon>Metazoa</taxon>
        <taxon>Ecdysozoa</taxon>
        <taxon>Scalidophora</taxon>
        <taxon>Priapulida</taxon>
        <taxon>Priapulimorpha</taxon>
        <taxon>Priapulimorphida</taxon>
        <taxon>Priapulidae</taxon>
        <taxon>Priapulus</taxon>
    </lineage>
</organism>
<dbReference type="CDD" id="cd14473">
    <property type="entry name" value="FERM_B-lobe"/>
    <property type="match status" value="1"/>
</dbReference>
<dbReference type="Pfam" id="PF21989">
    <property type="entry name" value="RA_2"/>
    <property type="match status" value="1"/>
</dbReference>